<organism evidence="2 3">
    <name type="scientific">Sporisorium scitamineum</name>
    <dbReference type="NCBI Taxonomy" id="49012"/>
    <lineage>
        <taxon>Eukaryota</taxon>
        <taxon>Fungi</taxon>
        <taxon>Dikarya</taxon>
        <taxon>Basidiomycota</taxon>
        <taxon>Ustilaginomycotina</taxon>
        <taxon>Ustilaginomycetes</taxon>
        <taxon>Ustilaginales</taxon>
        <taxon>Ustilaginaceae</taxon>
        <taxon>Sporisorium</taxon>
    </lineage>
</organism>
<evidence type="ECO:0000313" key="3">
    <source>
        <dbReference type="Proteomes" id="UP000242770"/>
    </source>
</evidence>
<sequence>MAASTPTCGQLNNEAIEIHETHTPHYEERHGLGATHHSDDDEKKSPLSSQDGLDAQLPVTGYYDSEKKAVAAEEDYEPEDPSSGKQFDL</sequence>
<feature type="compositionally biased region" description="Basic and acidic residues" evidence="1">
    <location>
        <begin position="16"/>
        <end position="45"/>
    </location>
</feature>
<dbReference type="STRING" id="49012.A0A0F7S272"/>
<dbReference type="EMBL" id="CCFA01004549">
    <property type="protein sequence ID" value="CDS01773.1"/>
    <property type="molecule type" value="Genomic_DNA"/>
</dbReference>
<reference evidence="3" key="1">
    <citation type="submission" date="2014-06" db="EMBL/GenBank/DDBJ databases">
        <authorList>
            <person name="Berkman P.J."/>
        </authorList>
    </citation>
    <scope>NUCLEOTIDE SEQUENCE [LARGE SCALE GENOMIC DNA]</scope>
</reference>
<evidence type="ECO:0000256" key="1">
    <source>
        <dbReference type="SAM" id="MobiDB-lite"/>
    </source>
</evidence>
<accession>A0A0F7S272</accession>
<name>A0A0F7S272_9BASI</name>
<feature type="compositionally biased region" description="Polar residues" evidence="1">
    <location>
        <begin position="1"/>
        <end position="13"/>
    </location>
</feature>
<dbReference type="AlphaFoldDB" id="A0A0F7S272"/>
<evidence type="ECO:0000313" key="2">
    <source>
        <dbReference type="EMBL" id="CDS01773.1"/>
    </source>
</evidence>
<keyword evidence="3" id="KW-1185">Reference proteome</keyword>
<feature type="region of interest" description="Disordered" evidence="1">
    <location>
        <begin position="1"/>
        <end position="89"/>
    </location>
</feature>
<dbReference type="Proteomes" id="UP000242770">
    <property type="component" value="Unassembled WGS sequence"/>
</dbReference>
<proteinExistence type="predicted"/>
<protein>
    <submittedName>
        <fullName evidence="2">Uncharacterized protein</fullName>
    </submittedName>
</protein>
<feature type="non-terminal residue" evidence="2">
    <location>
        <position position="89"/>
    </location>
</feature>
<gene>
    <name evidence="2" type="primary">SSCI74600.1</name>
</gene>